<evidence type="ECO:0000313" key="3">
    <source>
        <dbReference type="EMBL" id="CAB4150893.1"/>
    </source>
</evidence>
<dbReference type="EMBL" id="LR798423">
    <property type="protein sequence ID" value="CAB5230691.1"/>
    <property type="molecule type" value="Genomic_DNA"/>
</dbReference>
<evidence type="ECO:0000313" key="8">
    <source>
        <dbReference type="EMBL" id="CAB4191967.1"/>
    </source>
</evidence>
<dbReference type="EMBL" id="LR797180">
    <property type="protein sequence ID" value="CAB4191967.1"/>
    <property type="molecule type" value="Genomic_DNA"/>
</dbReference>
<organism evidence="3">
    <name type="scientific">uncultured Caudovirales phage</name>
    <dbReference type="NCBI Taxonomy" id="2100421"/>
    <lineage>
        <taxon>Viruses</taxon>
        <taxon>Duplodnaviria</taxon>
        <taxon>Heunggongvirae</taxon>
        <taxon>Uroviricota</taxon>
        <taxon>Caudoviricetes</taxon>
        <taxon>Peduoviridae</taxon>
        <taxon>Maltschvirus</taxon>
        <taxon>Maltschvirus maltsch</taxon>
    </lineage>
</organism>
<evidence type="ECO:0000313" key="2">
    <source>
        <dbReference type="EMBL" id="CAB4146174.1"/>
    </source>
</evidence>
<proteinExistence type="predicted"/>
<dbReference type="EMBL" id="LR797492">
    <property type="protein sequence ID" value="CAB4220061.1"/>
    <property type="molecule type" value="Genomic_DNA"/>
</dbReference>
<dbReference type="EMBL" id="LR796305">
    <property type="protein sequence ID" value="CAB4135658.1"/>
    <property type="molecule type" value="Genomic_DNA"/>
</dbReference>
<evidence type="ECO:0000313" key="6">
    <source>
        <dbReference type="EMBL" id="CAB4179577.1"/>
    </source>
</evidence>
<evidence type="ECO:0000313" key="7">
    <source>
        <dbReference type="EMBL" id="CAB4188856.1"/>
    </source>
</evidence>
<evidence type="ECO:0000313" key="4">
    <source>
        <dbReference type="EMBL" id="CAB4161517.1"/>
    </source>
</evidence>
<dbReference type="EMBL" id="LR796548">
    <property type="protein sequence ID" value="CAB4150893.1"/>
    <property type="molecule type" value="Genomic_DNA"/>
</dbReference>
<protein>
    <submittedName>
        <fullName evidence="3">Uncharacterized protein</fullName>
    </submittedName>
</protein>
<evidence type="ECO:0000313" key="5">
    <source>
        <dbReference type="EMBL" id="CAB4174137.1"/>
    </source>
</evidence>
<dbReference type="EMBL" id="LR796917">
    <property type="protein sequence ID" value="CAB4174137.1"/>
    <property type="molecule type" value="Genomic_DNA"/>
</dbReference>
<dbReference type="EMBL" id="LR797434">
    <property type="protein sequence ID" value="CAB4216191.1"/>
    <property type="molecule type" value="Genomic_DNA"/>
</dbReference>
<evidence type="ECO:0000313" key="10">
    <source>
        <dbReference type="EMBL" id="CAB4220061.1"/>
    </source>
</evidence>
<evidence type="ECO:0000313" key="11">
    <source>
        <dbReference type="EMBL" id="CAB5230691.1"/>
    </source>
</evidence>
<name>A0A6J5N0Y1_9CAUD</name>
<evidence type="ECO:0000313" key="1">
    <source>
        <dbReference type="EMBL" id="CAB4135658.1"/>
    </source>
</evidence>
<dbReference type="EMBL" id="LR796980">
    <property type="protein sequence ID" value="CAB4179577.1"/>
    <property type="molecule type" value="Genomic_DNA"/>
</dbReference>
<sequence length="62" mass="7332">MEYKKQLLNELEKLTSLMDIPFARRTDIHWILQNVVMNNTDEKKIKKVISICQLLVKDETNG</sequence>
<evidence type="ECO:0000313" key="9">
    <source>
        <dbReference type="EMBL" id="CAB4216191.1"/>
    </source>
</evidence>
<dbReference type="EMBL" id="LR796461">
    <property type="protein sequence ID" value="CAB4146174.1"/>
    <property type="molecule type" value="Genomic_DNA"/>
</dbReference>
<gene>
    <name evidence="6" type="ORF">UFOVP1031_154</name>
    <name evidence="7" type="ORF">UFOVP1172_138</name>
    <name evidence="8" type="ORF">UFOVP1240_43</name>
    <name evidence="9" type="ORF">UFOVP1486_100</name>
    <name evidence="11" type="ORF">UFOVP1578_69</name>
    <name evidence="10" type="ORF">UFOVP1630_61</name>
    <name evidence="1" type="ORF">UFOVP288_60</name>
    <name evidence="2" type="ORF">UFOVP483_136</name>
    <name evidence="3" type="ORF">UFOVP573_55</name>
    <name evidence="4" type="ORF">UFOVP769_60</name>
    <name evidence="5" type="ORF">UFOVP962_28</name>
</gene>
<reference evidence="3" key="1">
    <citation type="submission" date="2020-04" db="EMBL/GenBank/DDBJ databases">
        <authorList>
            <person name="Chiriac C."/>
            <person name="Salcher M."/>
            <person name="Ghai R."/>
            <person name="Kavagutti S V."/>
        </authorList>
    </citation>
    <scope>NUCLEOTIDE SEQUENCE</scope>
</reference>
<dbReference type="EMBL" id="LR796709">
    <property type="protein sequence ID" value="CAB4161517.1"/>
    <property type="molecule type" value="Genomic_DNA"/>
</dbReference>
<dbReference type="EMBL" id="LR797130">
    <property type="protein sequence ID" value="CAB4188856.1"/>
    <property type="molecule type" value="Genomic_DNA"/>
</dbReference>
<accession>A0A6J5N0Y1</accession>